<organism evidence="1">
    <name type="scientific">Francisella tularensis</name>
    <dbReference type="NCBI Taxonomy" id="263"/>
    <lineage>
        <taxon>Bacteria</taxon>
        <taxon>Pseudomonadati</taxon>
        <taxon>Pseudomonadota</taxon>
        <taxon>Gammaproteobacteria</taxon>
        <taxon>Thiotrichales</taxon>
        <taxon>Francisellaceae</taxon>
        <taxon>Francisella</taxon>
    </lineage>
</organism>
<accession>A0A6B0K1B4</accession>
<name>A0A6B0K1B4_FRATU</name>
<comment type="caution">
    <text evidence="1">The sequence shown here is derived from an EMBL/GenBank/DDBJ whole genome shotgun (WGS) entry which is preliminary data.</text>
</comment>
<proteinExistence type="predicted"/>
<feature type="non-terminal residue" evidence="1">
    <location>
        <position position="1"/>
    </location>
</feature>
<dbReference type="EMBL" id="VJDK01000069">
    <property type="protein sequence ID" value="MWY75083.1"/>
    <property type="molecule type" value="Genomic_DNA"/>
</dbReference>
<evidence type="ECO:0000313" key="2">
    <source>
        <dbReference type="EMBL" id="MXB14285.1"/>
    </source>
</evidence>
<dbReference type="AlphaFoldDB" id="A0A6B0K1B4"/>
<sequence>NYNFQQKQIANIFAGLQYNAKSWAVRALWQKTAYTNQDPNNPNFLGNLNSTYMLEFEFKGLGSVNNNGNLSSHLQQINGYKIGQWGQN</sequence>
<reference evidence="1" key="1">
    <citation type="submission" date="2019-06" db="EMBL/GenBank/DDBJ databases">
        <title>Phylogeography and genetic diversity of Francisella tularensis subsp. holarctica in France (1947-2018).</title>
        <authorList>
            <person name="Kevin M."/>
            <person name="Madani N."/>
            <person name="Maurin M."/>
        </authorList>
    </citation>
    <scope>NUCLEOTIDE SEQUENCE</scope>
    <source>
        <strain evidence="1">10-1635/5</strain>
        <strain evidence="2">93-11516</strain>
    </source>
</reference>
<protein>
    <submittedName>
        <fullName evidence="1">LPS-assembly protein LptD</fullName>
    </submittedName>
</protein>
<dbReference type="EMBL" id="VJIQ01000068">
    <property type="protein sequence ID" value="MXB14285.1"/>
    <property type="molecule type" value="Genomic_DNA"/>
</dbReference>
<evidence type="ECO:0000313" key="1">
    <source>
        <dbReference type="EMBL" id="MWY75083.1"/>
    </source>
</evidence>
<gene>
    <name evidence="1" type="ORF">FNB10_08785</name>
    <name evidence="2" type="ORF">FND40_08890</name>
</gene>